<reference evidence="2 3" key="1">
    <citation type="submission" date="2020-08" db="EMBL/GenBank/DDBJ databases">
        <title>Genomic Encyclopedia of Type Strains, Phase III (KMG-III): the genomes of soil and plant-associated and newly described type strains.</title>
        <authorList>
            <person name="Whitman W."/>
        </authorList>
    </citation>
    <scope>NUCLEOTIDE SEQUENCE [LARGE SCALE GENOMIC DNA]</scope>
    <source>
        <strain evidence="2 3">CECT 3266</strain>
    </source>
</reference>
<feature type="compositionally biased region" description="Gly residues" evidence="1">
    <location>
        <begin position="329"/>
        <end position="340"/>
    </location>
</feature>
<feature type="region of interest" description="Disordered" evidence="1">
    <location>
        <begin position="48"/>
        <end position="75"/>
    </location>
</feature>
<comment type="caution">
    <text evidence="2">The sequence shown here is derived from an EMBL/GenBank/DDBJ whole genome shotgun (WGS) entry which is preliminary data.</text>
</comment>
<accession>A0A7W7PJS4</accession>
<name>A0A7W7PJS4_9ACTN</name>
<dbReference type="EMBL" id="JACHJH010000001">
    <property type="protein sequence ID" value="MBB4891708.1"/>
    <property type="molecule type" value="Genomic_DNA"/>
</dbReference>
<feature type="region of interest" description="Disordered" evidence="1">
    <location>
        <begin position="119"/>
        <end position="440"/>
    </location>
</feature>
<proteinExistence type="predicted"/>
<evidence type="ECO:0000256" key="1">
    <source>
        <dbReference type="SAM" id="MobiDB-lite"/>
    </source>
</evidence>
<protein>
    <submittedName>
        <fullName evidence="2">Uncharacterized protein</fullName>
    </submittedName>
</protein>
<evidence type="ECO:0000313" key="2">
    <source>
        <dbReference type="EMBL" id="MBB4891708.1"/>
    </source>
</evidence>
<organism evidence="2 3">
    <name type="scientific">Streptomyces olivoverticillatus</name>
    <dbReference type="NCBI Taxonomy" id="66427"/>
    <lineage>
        <taxon>Bacteria</taxon>
        <taxon>Bacillati</taxon>
        <taxon>Actinomycetota</taxon>
        <taxon>Actinomycetes</taxon>
        <taxon>Kitasatosporales</taxon>
        <taxon>Streptomycetaceae</taxon>
        <taxon>Streptomyces</taxon>
    </lineage>
</organism>
<feature type="compositionally biased region" description="Low complexity" evidence="1">
    <location>
        <begin position="146"/>
        <end position="162"/>
    </location>
</feature>
<keyword evidence="3" id="KW-1185">Reference proteome</keyword>
<dbReference type="AlphaFoldDB" id="A0A7W7PJS4"/>
<dbReference type="Proteomes" id="UP000556084">
    <property type="component" value="Unassembled WGS sequence"/>
</dbReference>
<evidence type="ECO:0000313" key="3">
    <source>
        <dbReference type="Proteomes" id="UP000556084"/>
    </source>
</evidence>
<sequence>MGKLSGTAGEWMGHAVQTLHEVHGQMPEVSSSARATLDAYLNNHKGQVGAVAPPLQGDQSGSTLQSGGPTQKQAYEAQQQLETDRTRAAQLMKKLAESYSWSAHNIGVAERPTLKALPGQIVAPDPRNPVDGSGYIQPAGSSSPQADTSNGGSSAATASPAESGRDHEAGRLVPLAEDRGEALPRRRAGTEIDSATPLPTLPSNPPASHVSDPSGSGRVNGQVPLPTFPVPPLGGSGATKVTPPTAGRRVNPPTSPSIPTRQGIGAARPGPAIPQAPDPGIVGGRPAPPQSERPAGQIPRGTVIGEDPGRGQAQGRLPMGSGPAFGSSAGPGGSRSGTGSGRRLVSEPGGVVGGRTMQRPGASDDRPFTPGGTGLVRNRPTSGSDLLRQGGMQPQAFPVPPSGGSSSSRRGRGGQRPDYLVEDEETWSQGSGRVVPGVID</sequence>
<feature type="compositionally biased region" description="Basic and acidic residues" evidence="1">
    <location>
        <begin position="163"/>
        <end position="190"/>
    </location>
</feature>
<feature type="compositionally biased region" description="Polar residues" evidence="1">
    <location>
        <begin position="57"/>
        <end position="75"/>
    </location>
</feature>
<gene>
    <name evidence="2" type="ORF">FHS39_000708</name>
</gene>